<dbReference type="RefSeq" id="WP_105931652.1">
    <property type="nucleotide sequence ID" value="NZ_PVNO01000026.1"/>
</dbReference>
<keyword evidence="2" id="KW-1185">Reference proteome</keyword>
<organism evidence="1 2">
    <name type="scientific">Alteromonas gracilis</name>
    <dbReference type="NCBI Taxonomy" id="1479524"/>
    <lineage>
        <taxon>Bacteria</taxon>
        <taxon>Pseudomonadati</taxon>
        <taxon>Pseudomonadota</taxon>
        <taxon>Gammaproteobacteria</taxon>
        <taxon>Alteromonadales</taxon>
        <taxon>Alteromonadaceae</taxon>
        <taxon>Alteromonas/Salinimonas group</taxon>
        <taxon>Alteromonas</taxon>
    </lineage>
</organism>
<accession>A0ABX5CM47</accession>
<proteinExistence type="predicted"/>
<evidence type="ECO:0000313" key="2">
    <source>
        <dbReference type="Proteomes" id="UP000239539"/>
    </source>
</evidence>
<dbReference type="EMBL" id="PVNO01000026">
    <property type="protein sequence ID" value="PRO68515.1"/>
    <property type="molecule type" value="Genomic_DNA"/>
</dbReference>
<sequence>MAVEKLHSASQPLQKNQVYNWFDKYKPKEQAKIHILSSSVKRKSINPVRRFIEK</sequence>
<name>A0ABX5CM47_9ALTE</name>
<gene>
    <name evidence="1" type="ORF">C6Y39_12810</name>
</gene>
<dbReference type="Proteomes" id="UP000239539">
    <property type="component" value="Unassembled WGS sequence"/>
</dbReference>
<protein>
    <submittedName>
        <fullName evidence="1">Exodeoxyribonuclease VII large subunit</fullName>
    </submittedName>
</protein>
<comment type="caution">
    <text evidence="1">The sequence shown here is derived from an EMBL/GenBank/DDBJ whole genome shotgun (WGS) entry which is preliminary data.</text>
</comment>
<reference evidence="2" key="1">
    <citation type="journal article" date="2020" name="Int. J. Syst. Evol. Microbiol.">
        <title>Alteromonas alba sp. nov., a marine bacterium isolated from the seawater of the West Pacific Ocean.</title>
        <authorList>
            <person name="Sun C."/>
            <person name="Wu Y.-H."/>
            <person name="Xamxidin M."/>
            <person name="Cheng H."/>
            <person name="Xu X.-W."/>
        </authorList>
    </citation>
    <scope>NUCLEOTIDE SEQUENCE [LARGE SCALE GENOMIC DNA]</scope>
    <source>
        <strain evidence="2">9a2</strain>
    </source>
</reference>
<evidence type="ECO:0000313" key="1">
    <source>
        <dbReference type="EMBL" id="PRO68515.1"/>
    </source>
</evidence>